<dbReference type="InterPro" id="IPR000917">
    <property type="entry name" value="Sulfatase_N"/>
</dbReference>
<dbReference type="Proteomes" id="UP000051955">
    <property type="component" value="Unassembled WGS sequence"/>
</dbReference>
<dbReference type="PATRIC" id="fig|1423715.3.peg.1699"/>
<evidence type="ECO:0000313" key="2">
    <source>
        <dbReference type="EMBL" id="KRK96728.1"/>
    </source>
</evidence>
<dbReference type="SUPFAM" id="SSF53649">
    <property type="entry name" value="Alkaline phosphatase-like"/>
    <property type="match status" value="1"/>
</dbReference>
<dbReference type="AlphaFoldDB" id="A0A0R1LMF9"/>
<protein>
    <submittedName>
        <fullName evidence="2">Phosphatidylglycerol--membrane-oligosaccharide glycerophosphotransferase</fullName>
    </submittedName>
</protein>
<reference evidence="2 3" key="1">
    <citation type="journal article" date="2015" name="Genome Announc.">
        <title>Expanding the biotechnology potential of lactobacilli through comparative genomics of 213 strains and associated genera.</title>
        <authorList>
            <person name="Sun Z."/>
            <person name="Harris H.M."/>
            <person name="McCann A."/>
            <person name="Guo C."/>
            <person name="Argimon S."/>
            <person name="Zhang W."/>
            <person name="Yang X."/>
            <person name="Jeffery I.B."/>
            <person name="Cooney J.C."/>
            <person name="Kagawa T.F."/>
            <person name="Liu W."/>
            <person name="Song Y."/>
            <person name="Salvetti E."/>
            <person name="Wrobel A."/>
            <person name="Rasinkangas P."/>
            <person name="Parkhill J."/>
            <person name="Rea M.C."/>
            <person name="O'Sullivan O."/>
            <person name="Ritari J."/>
            <person name="Douillard F.P."/>
            <person name="Paul Ross R."/>
            <person name="Yang R."/>
            <person name="Briner A.E."/>
            <person name="Felis G.E."/>
            <person name="de Vos W.M."/>
            <person name="Barrangou R."/>
            <person name="Klaenhammer T.R."/>
            <person name="Caufield P.W."/>
            <person name="Cui Y."/>
            <person name="Zhang H."/>
            <person name="O'Toole P.W."/>
        </authorList>
    </citation>
    <scope>NUCLEOTIDE SEQUENCE [LARGE SCALE GENOMIC DNA]</scope>
    <source>
        <strain evidence="2 3">DSM 19394</strain>
    </source>
</reference>
<proteinExistence type="predicted"/>
<name>A0A0R1LMF9_9LACO</name>
<evidence type="ECO:0000259" key="1">
    <source>
        <dbReference type="Pfam" id="PF00884"/>
    </source>
</evidence>
<dbReference type="GO" id="GO:0016740">
    <property type="term" value="F:transferase activity"/>
    <property type="evidence" value="ECO:0007669"/>
    <property type="project" value="UniProtKB-KW"/>
</dbReference>
<dbReference type="CDD" id="cd16015">
    <property type="entry name" value="LTA_synthase"/>
    <property type="match status" value="1"/>
</dbReference>
<evidence type="ECO:0000313" key="3">
    <source>
        <dbReference type="Proteomes" id="UP000051955"/>
    </source>
</evidence>
<feature type="domain" description="Sulfatase N-terminal" evidence="1">
    <location>
        <begin position="105"/>
        <end position="368"/>
    </location>
</feature>
<dbReference type="EMBL" id="AZDV01000001">
    <property type="protein sequence ID" value="KRK96728.1"/>
    <property type="molecule type" value="Genomic_DNA"/>
</dbReference>
<comment type="caution">
    <text evidence="2">The sequence shown here is derived from an EMBL/GenBank/DDBJ whole genome shotgun (WGS) entry which is preliminary data.</text>
</comment>
<keyword evidence="3" id="KW-1185">Reference proteome</keyword>
<accession>A0A0R1LMF9</accession>
<dbReference type="InterPro" id="IPR017850">
    <property type="entry name" value="Alkaline_phosphatase_core_sf"/>
</dbReference>
<dbReference type="Gene3D" id="3.40.720.10">
    <property type="entry name" value="Alkaline Phosphatase, subunit A"/>
    <property type="match status" value="1"/>
</dbReference>
<dbReference type="Pfam" id="PF00884">
    <property type="entry name" value="Sulfatase"/>
    <property type="match status" value="1"/>
</dbReference>
<gene>
    <name evidence="2" type="ORF">FD25_GL001653</name>
</gene>
<organism evidence="2 3">
    <name type="scientific">Levilactobacillus acidifarinae DSM 19394 = JCM 15949</name>
    <dbReference type="NCBI Taxonomy" id="1423715"/>
    <lineage>
        <taxon>Bacteria</taxon>
        <taxon>Bacillati</taxon>
        <taxon>Bacillota</taxon>
        <taxon>Bacilli</taxon>
        <taxon>Lactobacillales</taxon>
        <taxon>Lactobacillaceae</taxon>
        <taxon>Levilactobacillus</taxon>
    </lineage>
</organism>
<keyword evidence="2" id="KW-0808">Transferase</keyword>
<sequence>MRISRIVGVTVILLTAICGYGFFNAQKKDTLSYKVAHAMGNNPLYLNPEIAVETNGPIVNFFNNMNIQVMDKPDRYSKATMAKLVARYTKISRDENKTRTGKKQKVVFILSESFSDPTKVPGIRLNHDPIPYTRNVIRNGVGGNMISDGYGGGTANMEYQALTGLSLGNFSATLPTPYTQLVVHQTKTFSINNLFSRSMAIHPYEGTLYSRKAVFKKMQFNEFNYLKHGYTKPYIKTIDKNPYVSDRAVYKNLINTLKSNKNSDFIQLSTMQNHMPYSNYYKNNRFKVTGNISAKEKAMIETYAQGINYTDSDNRYLLKQLKKMKQNITVVFYGDHLPSIYNHVNLEKYGVAMHETPYFIWSNHLSLRKTAYQSMIGTYSFANEMQQVTNTQTTPYYALLKEVTEKLPIIASKVSTTSADPNLPSGGMNLINRENGAFTSVSKLTTKQKQLLKDYQLVQYDFTAGKHYALSRMTR</sequence>